<sequence>MPFRCLFLSLLVSIVVAPAAEASIADQVLPFKDAGDGVEAVMGKRTPVLRFGPGAAKLYRGLAGRKVSVGCGRPGISNSTTNADGSVTVSGGGSFDPNTGLHELHGGGYAGTDMRLPRSGARVRLPFTGAPYDVCFIATPARRSDSDCLDPSFLDQQATCVRVLVALTDAGRAQVDYRARMINLDAIVDYVGWAQDPARRLAEVTRTAGLDVVALDAPDAAPAPDKTGVYLNGTTRVVAITLLDGTRKYVRWDGDVYSTNVTEFAGSSEESLRLP</sequence>
<keyword evidence="3" id="KW-1185">Reference proteome</keyword>
<feature type="signal peptide" evidence="1">
    <location>
        <begin position="1"/>
        <end position="19"/>
    </location>
</feature>
<dbReference type="Proteomes" id="UP001147653">
    <property type="component" value="Unassembled WGS sequence"/>
</dbReference>
<comment type="caution">
    <text evidence="2">The sequence shown here is derived from an EMBL/GenBank/DDBJ whole genome shotgun (WGS) entry which is preliminary data.</text>
</comment>
<accession>A0A9X3NE73</accession>
<keyword evidence="1" id="KW-0732">Signal</keyword>
<gene>
    <name evidence="2" type="ORF">OJ997_31210</name>
</gene>
<dbReference type="AlphaFoldDB" id="A0A9X3NE73"/>
<evidence type="ECO:0000256" key="1">
    <source>
        <dbReference type="SAM" id="SignalP"/>
    </source>
</evidence>
<dbReference type="RefSeq" id="WP_270029270.1">
    <property type="nucleotide sequence ID" value="NZ_JAPDDP010000087.1"/>
</dbReference>
<evidence type="ECO:0000313" key="2">
    <source>
        <dbReference type="EMBL" id="MDA0184813.1"/>
    </source>
</evidence>
<feature type="chain" id="PRO_5040969652" evidence="1">
    <location>
        <begin position="20"/>
        <end position="275"/>
    </location>
</feature>
<proteinExistence type="predicted"/>
<reference evidence="2" key="1">
    <citation type="submission" date="2022-10" db="EMBL/GenBank/DDBJ databases">
        <title>The WGS of Solirubrobacter phytolaccae KCTC 29190.</title>
        <authorList>
            <person name="Jiang Z."/>
        </authorList>
    </citation>
    <scope>NUCLEOTIDE SEQUENCE</scope>
    <source>
        <strain evidence="2">KCTC 29190</strain>
    </source>
</reference>
<protein>
    <submittedName>
        <fullName evidence="2">Uncharacterized protein</fullName>
    </submittedName>
</protein>
<name>A0A9X3NE73_9ACTN</name>
<evidence type="ECO:0000313" key="3">
    <source>
        <dbReference type="Proteomes" id="UP001147653"/>
    </source>
</evidence>
<dbReference type="EMBL" id="JAPDDP010000087">
    <property type="protein sequence ID" value="MDA0184813.1"/>
    <property type="molecule type" value="Genomic_DNA"/>
</dbReference>
<organism evidence="2 3">
    <name type="scientific">Solirubrobacter phytolaccae</name>
    <dbReference type="NCBI Taxonomy" id="1404360"/>
    <lineage>
        <taxon>Bacteria</taxon>
        <taxon>Bacillati</taxon>
        <taxon>Actinomycetota</taxon>
        <taxon>Thermoleophilia</taxon>
        <taxon>Solirubrobacterales</taxon>
        <taxon>Solirubrobacteraceae</taxon>
        <taxon>Solirubrobacter</taxon>
    </lineage>
</organism>